<dbReference type="AlphaFoldDB" id="A0A4C1VYR1"/>
<reference evidence="1 2" key="1">
    <citation type="journal article" date="2019" name="Commun. Biol.">
        <title>The bagworm genome reveals a unique fibroin gene that provides high tensile strength.</title>
        <authorList>
            <person name="Kono N."/>
            <person name="Nakamura H."/>
            <person name="Ohtoshi R."/>
            <person name="Tomita M."/>
            <person name="Numata K."/>
            <person name="Arakawa K."/>
        </authorList>
    </citation>
    <scope>NUCLEOTIDE SEQUENCE [LARGE SCALE GENOMIC DNA]</scope>
</reference>
<accession>A0A4C1VYR1</accession>
<keyword evidence="2" id="KW-1185">Reference proteome</keyword>
<dbReference type="EMBL" id="BGZK01000427">
    <property type="protein sequence ID" value="GBP42955.1"/>
    <property type="molecule type" value="Genomic_DNA"/>
</dbReference>
<comment type="caution">
    <text evidence="1">The sequence shown here is derived from an EMBL/GenBank/DDBJ whole genome shotgun (WGS) entry which is preliminary data.</text>
</comment>
<protein>
    <submittedName>
        <fullName evidence="1">Uncharacterized protein</fullName>
    </submittedName>
</protein>
<evidence type="ECO:0000313" key="2">
    <source>
        <dbReference type="Proteomes" id="UP000299102"/>
    </source>
</evidence>
<evidence type="ECO:0000313" key="1">
    <source>
        <dbReference type="EMBL" id="GBP42955.1"/>
    </source>
</evidence>
<name>A0A4C1VYR1_EUMVA</name>
<organism evidence="1 2">
    <name type="scientific">Eumeta variegata</name>
    <name type="common">Bagworm moth</name>
    <name type="synonym">Eumeta japonica</name>
    <dbReference type="NCBI Taxonomy" id="151549"/>
    <lineage>
        <taxon>Eukaryota</taxon>
        <taxon>Metazoa</taxon>
        <taxon>Ecdysozoa</taxon>
        <taxon>Arthropoda</taxon>
        <taxon>Hexapoda</taxon>
        <taxon>Insecta</taxon>
        <taxon>Pterygota</taxon>
        <taxon>Neoptera</taxon>
        <taxon>Endopterygota</taxon>
        <taxon>Lepidoptera</taxon>
        <taxon>Glossata</taxon>
        <taxon>Ditrysia</taxon>
        <taxon>Tineoidea</taxon>
        <taxon>Psychidae</taxon>
        <taxon>Oiketicinae</taxon>
        <taxon>Eumeta</taxon>
    </lineage>
</organism>
<dbReference type="Proteomes" id="UP000299102">
    <property type="component" value="Unassembled WGS sequence"/>
</dbReference>
<proteinExistence type="predicted"/>
<sequence length="99" mass="11239">MFELEKLKDKSLSFETTFGDKEILNFRSSKTHQLILKRKVLGMACRVNRFFVMKYSAGQRVDKPSECIVTVAHGRSQLQRNRQCVAGFLGRNKISNGGG</sequence>
<gene>
    <name evidence="1" type="ORF">EVAR_96452_1</name>
</gene>